<organism evidence="2 3">
    <name type="scientific">Hymenobacter amundsenii</name>
    <dbReference type="NCBI Taxonomy" id="2006685"/>
    <lineage>
        <taxon>Bacteria</taxon>
        <taxon>Pseudomonadati</taxon>
        <taxon>Bacteroidota</taxon>
        <taxon>Cytophagia</taxon>
        <taxon>Cytophagales</taxon>
        <taxon>Hymenobacteraceae</taxon>
        <taxon>Hymenobacter</taxon>
    </lineage>
</organism>
<evidence type="ECO:0000256" key="1">
    <source>
        <dbReference type="SAM" id="MobiDB-lite"/>
    </source>
</evidence>
<sequence>MSNQKSNQPGEAAHKHVSFTPASEANSRAADTTDSRSQSADSDPAAKTSSSSSSSSSTTGRQPAAQEASGVVSTIEGLPEAAKSWINQQQWLQNVDVNQLSKQAKDLSTKAKEFGTKAVEQVNRLSTRQKVLGGAVLVTGLSWLALRSKSSAKGQPYRGSAGNFQDSDDDTWQRSSESVYRGATTRNNAGISQQQDTDSAY</sequence>
<dbReference type="AlphaFoldDB" id="A0A246FJS0"/>
<evidence type="ECO:0000313" key="3">
    <source>
        <dbReference type="Proteomes" id="UP000197277"/>
    </source>
</evidence>
<gene>
    <name evidence="2" type="ORF">CDA63_12290</name>
</gene>
<feature type="compositionally biased region" description="Polar residues" evidence="1">
    <location>
        <begin position="20"/>
        <end position="41"/>
    </location>
</feature>
<feature type="compositionally biased region" description="Polar residues" evidence="1">
    <location>
        <begin position="173"/>
        <end position="201"/>
    </location>
</feature>
<proteinExistence type="predicted"/>
<dbReference type="OrthoDB" id="883270at2"/>
<dbReference type="Proteomes" id="UP000197277">
    <property type="component" value="Unassembled WGS sequence"/>
</dbReference>
<keyword evidence="3" id="KW-1185">Reference proteome</keyword>
<dbReference type="EMBL" id="NIRR01000019">
    <property type="protein sequence ID" value="OWP62824.1"/>
    <property type="molecule type" value="Genomic_DNA"/>
</dbReference>
<protein>
    <submittedName>
        <fullName evidence="2">Uncharacterized protein</fullName>
    </submittedName>
</protein>
<reference evidence="2 3" key="1">
    <citation type="submission" date="2017-06" db="EMBL/GenBank/DDBJ databases">
        <title>Hymenobacter amundsenii sp. nov. isolated from regoliths in Antarctica.</title>
        <authorList>
            <person name="Sedlacek I."/>
            <person name="Kralova S."/>
            <person name="Pantucek R."/>
            <person name="Svec P."/>
            <person name="Holochova P."/>
            <person name="Stankova E."/>
            <person name="Vrbovska V."/>
            <person name="Busse H.-J."/>
        </authorList>
    </citation>
    <scope>NUCLEOTIDE SEQUENCE [LARGE SCALE GENOMIC DNA]</scope>
    <source>
        <strain evidence="2 3">CCM 8682</strain>
    </source>
</reference>
<feature type="compositionally biased region" description="Low complexity" evidence="1">
    <location>
        <begin position="48"/>
        <end position="59"/>
    </location>
</feature>
<name>A0A246FJS0_9BACT</name>
<feature type="region of interest" description="Disordered" evidence="1">
    <location>
        <begin position="152"/>
        <end position="201"/>
    </location>
</feature>
<comment type="caution">
    <text evidence="2">The sequence shown here is derived from an EMBL/GenBank/DDBJ whole genome shotgun (WGS) entry which is preliminary data.</text>
</comment>
<feature type="region of interest" description="Disordered" evidence="1">
    <location>
        <begin position="1"/>
        <end position="73"/>
    </location>
</feature>
<accession>A0A246FJS0</accession>
<dbReference type="RefSeq" id="WP_088464751.1">
    <property type="nucleotide sequence ID" value="NZ_NIRR01000019.1"/>
</dbReference>
<evidence type="ECO:0000313" key="2">
    <source>
        <dbReference type="EMBL" id="OWP62824.1"/>
    </source>
</evidence>